<name>A0A1I4CZ10_9HYPH</name>
<dbReference type="Proteomes" id="UP000198755">
    <property type="component" value="Unassembled WGS sequence"/>
</dbReference>
<sequence length="150" mass="16353">MDFLDLIDPSRVVFSARFPNKEQLLRNLASRAANCLDIDKSAILNALQTREELGSTGLGGGFALPHARVEGLDKPFCLFMSLQRPIDYGSIDDNPVDLIFLLLSPTNIGSEHLGALAAISRRLRDQEFAQGLRNATSAAALCSVLRGRKN</sequence>
<dbReference type="InterPro" id="IPR016152">
    <property type="entry name" value="PTrfase/Anion_transptr"/>
</dbReference>
<dbReference type="SUPFAM" id="SSF55804">
    <property type="entry name" value="Phoshotransferase/anion transport protein"/>
    <property type="match status" value="1"/>
</dbReference>
<dbReference type="STRING" id="1612308.SAMN05444581_1339"/>
<accession>A0A1I4CZ10</accession>
<dbReference type="CDD" id="cd00211">
    <property type="entry name" value="PTS_IIA_fru"/>
    <property type="match status" value="1"/>
</dbReference>
<dbReference type="PANTHER" id="PTHR47738:SF1">
    <property type="entry name" value="NITROGEN REGULATORY PROTEIN"/>
    <property type="match status" value="1"/>
</dbReference>
<dbReference type="AlphaFoldDB" id="A0A1I4CZ10"/>
<gene>
    <name evidence="2" type="ORF">SAMN05444581_1339</name>
</gene>
<evidence type="ECO:0000259" key="1">
    <source>
        <dbReference type="PROSITE" id="PS51094"/>
    </source>
</evidence>
<dbReference type="RefSeq" id="WP_091686582.1">
    <property type="nucleotide sequence ID" value="NZ_FOSN01000033.1"/>
</dbReference>
<evidence type="ECO:0000313" key="2">
    <source>
        <dbReference type="EMBL" id="SFK86568.1"/>
    </source>
</evidence>
<dbReference type="InterPro" id="IPR002178">
    <property type="entry name" value="PTS_EIIA_type-2_dom"/>
</dbReference>
<dbReference type="EMBL" id="FOSN01000033">
    <property type="protein sequence ID" value="SFK86568.1"/>
    <property type="molecule type" value="Genomic_DNA"/>
</dbReference>
<dbReference type="Gene3D" id="3.40.930.10">
    <property type="entry name" value="Mannitol-specific EII, Chain A"/>
    <property type="match status" value="1"/>
</dbReference>
<feature type="domain" description="PTS EIIA type-2" evidence="1">
    <location>
        <begin position="5"/>
        <end position="148"/>
    </location>
</feature>
<keyword evidence="3" id="KW-1185">Reference proteome</keyword>
<reference evidence="2 3" key="1">
    <citation type="submission" date="2016-10" db="EMBL/GenBank/DDBJ databases">
        <authorList>
            <person name="de Groot N.N."/>
        </authorList>
    </citation>
    <scope>NUCLEOTIDE SEQUENCE [LARGE SCALE GENOMIC DNA]</scope>
    <source>
        <strain evidence="2 3">NE2</strain>
    </source>
</reference>
<dbReference type="GO" id="GO:0030295">
    <property type="term" value="F:protein kinase activator activity"/>
    <property type="evidence" value="ECO:0007669"/>
    <property type="project" value="TreeGrafter"/>
</dbReference>
<dbReference type="OrthoDB" id="95460at2"/>
<dbReference type="InterPro" id="IPR051541">
    <property type="entry name" value="PTS_SugarTrans_NitroReg"/>
</dbReference>
<proteinExistence type="predicted"/>
<dbReference type="Pfam" id="PF00359">
    <property type="entry name" value="PTS_EIIA_2"/>
    <property type="match status" value="1"/>
</dbReference>
<dbReference type="PROSITE" id="PS51094">
    <property type="entry name" value="PTS_EIIA_TYPE_2"/>
    <property type="match status" value="1"/>
</dbReference>
<dbReference type="PANTHER" id="PTHR47738">
    <property type="entry name" value="PTS SYSTEM FRUCTOSE-LIKE EIIA COMPONENT-RELATED"/>
    <property type="match status" value="1"/>
</dbReference>
<protein>
    <submittedName>
        <fullName evidence="2">PTS system, nitrogen regulatory IIA component</fullName>
    </submittedName>
</protein>
<organism evidence="2 3">
    <name type="scientific">Methylocapsa palsarum</name>
    <dbReference type="NCBI Taxonomy" id="1612308"/>
    <lineage>
        <taxon>Bacteria</taxon>
        <taxon>Pseudomonadati</taxon>
        <taxon>Pseudomonadota</taxon>
        <taxon>Alphaproteobacteria</taxon>
        <taxon>Hyphomicrobiales</taxon>
        <taxon>Beijerinckiaceae</taxon>
        <taxon>Methylocapsa</taxon>
    </lineage>
</organism>
<evidence type="ECO:0000313" key="3">
    <source>
        <dbReference type="Proteomes" id="UP000198755"/>
    </source>
</evidence>